<dbReference type="InterPro" id="IPR013691">
    <property type="entry name" value="MeTrfase_14"/>
</dbReference>
<dbReference type="Pfam" id="PF08421">
    <property type="entry name" value="Methyltransf_13"/>
    <property type="match status" value="1"/>
</dbReference>
<dbReference type="Pfam" id="PF08484">
    <property type="entry name" value="Methyltransf_14"/>
    <property type="match status" value="1"/>
</dbReference>
<dbReference type="AlphaFoldDB" id="A0A6C0ET70"/>
<dbReference type="Gene3D" id="3.40.50.150">
    <property type="entry name" value="Vaccinia Virus protein VP39"/>
    <property type="match status" value="1"/>
</dbReference>
<dbReference type="EMBL" id="MN738927">
    <property type="protein sequence ID" value="QHT31932.1"/>
    <property type="molecule type" value="Genomic_DNA"/>
</dbReference>
<accession>A0A6C0ET70</accession>
<reference evidence="3" key="1">
    <citation type="journal article" date="2020" name="Nature">
        <title>Giant virus diversity and host interactions through global metagenomics.</title>
        <authorList>
            <person name="Schulz F."/>
            <person name="Roux S."/>
            <person name="Paez-Espino D."/>
            <person name="Jungbluth S."/>
            <person name="Walsh D.A."/>
            <person name="Denef V.J."/>
            <person name="McMahon K.D."/>
            <person name="Konstantinidis K.T."/>
            <person name="Eloe-Fadrosh E.A."/>
            <person name="Kyrpides N.C."/>
            <person name="Woyke T."/>
        </authorList>
    </citation>
    <scope>NUCLEOTIDE SEQUENCE</scope>
    <source>
        <strain evidence="3">GVMAG-M-3300009155-48</strain>
    </source>
</reference>
<name>A0A6C0ET70_9ZZZZ</name>
<feature type="domain" description="C-methyltransferase" evidence="2">
    <location>
        <begin position="259"/>
        <end position="414"/>
    </location>
</feature>
<dbReference type="InterPro" id="IPR029063">
    <property type="entry name" value="SAM-dependent_MTases_sf"/>
</dbReference>
<proteinExistence type="predicted"/>
<evidence type="ECO:0008006" key="4">
    <source>
        <dbReference type="Google" id="ProtNLM"/>
    </source>
</evidence>
<evidence type="ECO:0000259" key="1">
    <source>
        <dbReference type="Pfam" id="PF08421"/>
    </source>
</evidence>
<dbReference type="InterPro" id="IPR038576">
    <property type="entry name" value="Methyltransf_Zn-bd_dom_put_sf"/>
</dbReference>
<protein>
    <recommendedName>
        <fullName evidence="4">C-methyltransferase domain-containing protein</fullName>
    </recommendedName>
</protein>
<evidence type="ECO:0000259" key="2">
    <source>
        <dbReference type="Pfam" id="PF08484"/>
    </source>
</evidence>
<dbReference type="PANTHER" id="PTHR43861">
    <property type="entry name" value="TRANS-ACONITATE 2-METHYLTRANSFERASE-RELATED"/>
    <property type="match status" value="1"/>
</dbReference>
<evidence type="ECO:0000313" key="3">
    <source>
        <dbReference type="EMBL" id="QHT31932.1"/>
    </source>
</evidence>
<dbReference type="InterPro" id="IPR013630">
    <property type="entry name" value="Methyltransf_Zn-bd_dom_put"/>
</dbReference>
<organism evidence="3">
    <name type="scientific">viral metagenome</name>
    <dbReference type="NCBI Taxonomy" id="1070528"/>
    <lineage>
        <taxon>unclassified sequences</taxon>
        <taxon>metagenomes</taxon>
        <taxon>organismal metagenomes</taxon>
    </lineage>
</organism>
<dbReference type="Gene3D" id="3.40.50.720">
    <property type="entry name" value="NAD(P)-binding Rossmann-like Domain"/>
    <property type="match status" value="1"/>
</dbReference>
<dbReference type="CDD" id="cd02440">
    <property type="entry name" value="AdoMet_MTases"/>
    <property type="match status" value="1"/>
</dbReference>
<feature type="domain" description="Methyltransferase putative zinc binding" evidence="1">
    <location>
        <begin position="22"/>
        <end position="76"/>
    </location>
</feature>
<dbReference type="Gene3D" id="6.20.50.110">
    <property type="entry name" value="Methyltransferase, zinc-binding domain"/>
    <property type="match status" value="1"/>
</dbReference>
<sequence length="419" mass="49011">MSNNQIIEIPDEKKNWINRENCRLCESTQLQIFFKLEPTPQANHFVKTPISQQVIPLDICICNKCKHIQLVQILNKSFQYSKYLYITSASKSMVNHITSNIDFFLQKFDINKNDHILEIGANDGTGIRFLIENGYYNSIGIDPAENIKNTHNLPIVCDFFGSNILNNGKFKKNTFKLIYAFHCCAHIENILDIFDTVYNLLNDNGIFIMEVGYFYEVYKNHLFDTIYHEHIDYHTCKAMQQFCYKNNMCLFDVKTNKIQSGSIQFFIKKNINTYVSENVYKLIKEEENIQLFDINNLLTWKEKIIFNSKDLNCILNSLINQNKIIFGYGASAKSTTFIHQFKLSNKILKYIIDDSHLKQNLFTPGTNIPIVSSDFLNYEKCDYILILSWNFLDDILLKIDEYRKQGLRVIVPFPNISII</sequence>
<dbReference type="Pfam" id="PF13489">
    <property type="entry name" value="Methyltransf_23"/>
    <property type="match status" value="1"/>
</dbReference>
<dbReference type="SUPFAM" id="SSF53335">
    <property type="entry name" value="S-adenosyl-L-methionine-dependent methyltransferases"/>
    <property type="match status" value="1"/>
</dbReference>